<evidence type="ECO:0000256" key="2">
    <source>
        <dbReference type="ARBA" id="ARBA00022729"/>
    </source>
</evidence>
<dbReference type="EMBL" id="CP072943">
    <property type="protein sequence ID" value="QTX32497.1"/>
    <property type="molecule type" value="Genomic_DNA"/>
</dbReference>
<evidence type="ECO:0000256" key="1">
    <source>
        <dbReference type="ARBA" id="ARBA00010062"/>
    </source>
</evidence>
<dbReference type="InterPro" id="IPR051010">
    <property type="entry name" value="BCAA_transport"/>
</dbReference>
<organism evidence="4 5">
    <name type="scientific">Aminithiophilus ramosus</name>
    <dbReference type="NCBI Taxonomy" id="3029084"/>
    <lineage>
        <taxon>Bacteria</taxon>
        <taxon>Thermotogati</taxon>
        <taxon>Synergistota</taxon>
        <taxon>Synergistia</taxon>
        <taxon>Synergistales</taxon>
        <taxon>Aminithiophilaceae</taxon>
        <taxon>Aminithiophilus</taxon>
    </lineage>
</organism>
<feature type="domain" description="Leucine-binding protein" evidence="3">
    <location>
        <begin position="28"/>
        <end position="174"/>
    </location>
</feature>
<dbReference type="PANTHER" id="PTHR30483">
    <property type="entry name" value="LEUCINE-SPECIFIC-BINDING PROTEIN"/>
    <property type="match status" value="1"/>
</dbReference>
<dbReference type="PANTHER" id="PTHR30483:SF6">
    <property type="entry name" value="PERIPLASMIC BINDING PROTEIN OF ABC TRANSPORTER FOR NATURAL AMINO ACIDS"/>
    <property type="match status" value="1"/>
</dbReference>
<reference evidence="5" key="1">
    <citation type="submission" date="2021-04" db="EMBL/GenBank/DDBJ databases">
        <title>A novel Synergistetes isolate from a pyrite-forming mixed culture.</title>
        <authorList>
            <person name="Bunk B."/>
            <person name="Sproer C."/>
            <person name="Spring S."/>
            <person name="Pester M."/>
        </authorList>
    </citation>
    <scope>NUCLEOTIDE SEQUENCE [LARGE SCALE GENOMIC DNA]</scope>
    <source>
        <strain evidence="5">J.5.4.2-T.3.5.2</strain>
    </source>
</reference>
<name>A0A9Q7AN30_9BACT</name>
<keyword evidence="2" id="KW-0732">Signal</keyword>
<evidence type="ECO:0000313" key="5">
    <source>
        <dbReference type="Proteomes" id="UP000671879"/>
    </source>
</evidence>
<gene>
    <name evidence="4" type="ORF">KAR29_00670</name>
</gene>
<dbReference type="KEGG" id="aram:KAR29_00670"/>
<dbReference type="InterPro" id="IPR028082">
    <property type="entry name" value="Peripla_BP_I"/>
</dbReference>
<evidence type="ECO:0000259" key="3">
    <source>
        <dbReference type="Pfam" id="PF13458"/>
    </source>
</evidence>
<dbReference type="Gene3D" id="3.40.50.2300">
    <property type="match status" value="2"/>
</dbReference>
<dbReference type="InterPro" id="IPR028081">
    <property type="entry name" value="Leu-bd"/>
</dbReference>
<dbReference type="Pfam" id="PF13458">
    <property type="entry name" value="Peripla_BP_6"/>
    <property type="match status" value="1"/>
</dbReference>
<keyword evidence="5" id="KW-1185">Reference proteome</keyword>
<dbReference type="AlphaFoldDB" id="A0A9Q7AN30"/>
<evidence type="ECO:0000313" key="4">
    <source>
        <dbReference type="EMBL" id="QTX32497.1"/>
    </source>
</evidence>
<proteinExistence type="inferred from homology"/>
<dbReference type="SUPFAM" id="SSF53822">
    <property type="entry name" value="Periplasmic binding protein-like I"/>
    <property type="match status" value="1"/>
</dbReference>
<protein>
    <submittedName>
        <fullName evidence="4">ABC transporter substrate-binding protein</fullName>
    </submittedName>
</protein>
<sequence>MRVPLRLLLVALVFSALFLFFGLLSRRTVTIGVLFCDVPPHLTTEADMVSTAQAYVDWYNRRGGAVRLRLEVAPYGRDPSEALARLRVRGASVVLGASTSELALAAAPVAEAMGLSLVSPTAQAEELGGRRDAFFRVQHALNRNAERTAALLRHLKANRVVAFVSCHNEAYARETVLRVTQDSGLSVDILPAEGAYEARQARMEAYGDPPSVVWVVAHPETSFWLCRQIGDVWPRSKLLLSMWSLSSGHERLEEIEGLSFHFVENVDPWSEEEGAFGAFLRENYRRRPSLLLRYTALALDLIVAAAEEGSVTGEDFRSALAPRLLRREGAEAVVDAWGDRVGRPRVFRRAEGRVEEVALPW</sequence>
<accession>A0A9Q7AN30</accession>
<dbReference type="RefSeq" id="WP_274373734.1">
    <property type="nucleotide sequence ID" value="NZ_CP072943.1"/>
</dbReference>
<dbReference type="Proteomes" id="UP000671879">
    <property type="component" value="Chromosome"/>
</dbReference>
<comment type="similarity">
    <text evidence="1">Belongs to the leucine-binding protein family.</text>
</comment>